<gene>
    <name evidence="1" type="ORF">SAMN06265219_115113</name>
</gene>
<name>A0A521F6H3_9BACT</name>
<accession>A0A521F6H3</accession>
<dbReference type="AlphaFoldDB" id="A0A521F6H3"/>
<keyword evidence="2" id="KW-1185">Reference proteome</keyword>
<dbReference type="EMBL" id="FXTP01000015">
    <property type="protein sequence ID" value="SMO91696.1"/>
    <property type="molecule type" value="Genomic_DNA"/>
</dbReference>
<evidence type="ECO:0000313" key="1">
    <source>
        <dbReference type="EMBL" id="SMO91696.1"/>
    </source>
</evidence>
<dbReference type="Proteomes" id="UP000317557">
    <property type="component" value="Unassembled WGS sequence"/>
</dbReference>
<evidence type="ECO:0000313" key="2">
    <source>
        <dbReference type="Proteomes" id="UP000317557"/>
    </source>
</evidence>
<organism evidence="1 2">
    <name type="scientific">Gracilimonas mengyeensis</name>
    <dbReference type="NCBI Taxonomy" id="1302730"/>
    <lineage>
        <taxon>Bacteria</taxon>
        <taxon>Pseudomonadati</taxon>
        <taxon>Balneolota</taxon>
        <taxon>Balneolia</taxon>
        <taxon>Balneolales</taxon>
        <taxon>Balneolaceae</taxon>
        <taxon>Gracilimonas</taxon>
    </lineage>
</organism>
<proteinExistence type="predicted"/>
<protein>
    <submittedName>
        <fullName evidence="1">Uncharacterized protein</fullName>
    </submittedName>
</protein>
<sequence length="142" mass="17079">MLYLSRFDVLCWLFIILFLSFYRIPHHISRQQSVNALALNALGMYLRDLSIMTSSALRILNNAIFEAQTWKPGRSRNALENDFYQLMLSGPSLDEHQELWHEFRQALAENPHLKDKDLREFLTRPNYAREGYWWFDPEEWRL</sequence>
<reference evidence="1 2" key="1">
    <citation type="submission" date="2017-05" db="EMBL/GenBank/DDBJ databases">
        <authorList>
            <person name="Varghese N."/>
            <person name="Submissions S."/>
        </authorList>
    </citation>
    <scope>NUCLEOTIDE SEQUENCE [LARGE SCALE GENOMIC DNA]</scope>
    <source>
        <strain evidence="1 2">DSM 21985</strain>
    </source>
</reference>